<comment type="caution">
    <text evidence="18">The sequence shown here is derived from an EMBL/GenBank/DDBJ whole genome shotgun (WGS) entry which is preliminary data.</text>
</comment>
<dbReference type="EMBL" id="JACGWJ010000025">
    <property type="protein sequence ID" value="KAL0316011.1"/>
    <property type="molecule type" value="Genomic_DNA"/>
</dbReference>
<feature type="transmembrane region" description="Helical" evidence="14">
    <location>
        <begin position="166"/>
        <end position="188"/>
    </location>
</feature>
<name>A0AAW2LCT1_SESRA</name>
<evidence type="ECO:0000256" key="2">
    <source>
        <dbReference type="ARBA" id="ARBA00004141"/>
    </source>
</evidence>
<evidence type="ECO:0000256" key="3">
    <source>
        <dbReference type="ARBA" id="ARBA00009045"/>
    </source>
</evidence>
<keyword evidence="9 18" id="KW-0378">Hydrolase</keyword>
<dbReference type="EC" id="3.4.19.12" evidence="5"/>
<evidence type="ECO:0000256" key="13">
    <source>
        <dbReference type="ARBA" id="ARBA00023136"/>
    </source>
</evidence>
<dbReference type="CDD" id="cd00121">
    <property type="entry name" value="MATH"/>
    <property type="match status" value="1"/>
</dbReference>
<dbReference type="GO" id="GO:0016579">
    <property type="term" value="P:protein deubiquitination"/>
    <property type="evidence" value="ECO:0007669"/>
    <property type="project" value="InterPro"/>
</dbReference>
<evidence type="ECO:0000259" key="17">
    <source>
        <dbReference type="PROSITE" id="PS50235"/>
    </source>
</evidence>
<dbReference type="PROSITE" id="PS50144">
    <property type="entry name" value="MATH"/>
    <property type="match status" value="1"/>
</dbReference>
<dbReference type="Gene3D" id="2.60.210.10">
    <property type="entry name" value="Apoptosis, Tumor Necrosis Factor Receptor Associated Protein 2, Chain A"/>
    <property type="match status" value="1"/>
</dbReference>
<comment type="subcellular location">
    <subcellularLocation>
        <location evidence="2">Membrane</location>
        <topology evidence="2">Multi-pass membrane protein</topology>
    </subcellularLocation>
</comment>
<reference evidence="18" key="1">
    <citation type="submission" date="2020-06" db="EMBL/GenBank/DDBJ databases">
        <authorList>
            <person name="Li T."/>
            <person name="Hu X."/>
            <person name="Zhang T."/>
            <person name="Song X."/>
            <person name="Zhang H."/>
            <person name="Dai N."/>
            <person name="Sheng W."/>
            <person name="Hou X."/>
            <person name="Wei L."/>
        </authorList>
    </citation>
    <scope>NUCLEOTIDE SEQUENCE</scope>
    <source>
        <strain evidence="18">G02</strain>
        <tissue evidence="18">Leaf</tissue>
    </source>
</reference>
<dbReference type="GO" id="GO:0009867">
    <property type="term" value="P:jasmonic acid mediated signaling pathway"/>
    <property type="evidence" value="ECO:0007669"/>
    <property type="project" value="UniProtKB-ARBA"/>
</dbReference>
<sequence length="1527" mass="175841">MRSNIVSEAGLPTRINQWWEGIPFVTSAIVVVCGIIYLVCLFVGYDSFVEVCFLPSAVVSHFQVYRAYTAIVFHGSLLHVLFNMLALVPMGSELERIMGSIRLLYITIILATSNAILHLLMALVVAHNPFSPDQSLMNQCSIGFSGILFSMIVIETSLSGAQSRSVFGLFNVPAKWYVWILLVVFQLLMTNVSLLGHLCGILSGYAYTFGLFNVLIPGASFYSSIESSSWLSTCVRRPKFIMCTGSNTSGHIPTYTNETTTSSGLLSGNMWRNLSSWMPQRETPVQTGPNSDRFPGRGRTLGSVANQAASTAISDSGLQTRLLDDVDNLDQASHPATIGGGQRIMDGRPPVQNSALAPTRTQSNQGAVASEEEVKKLVAMGFDKTQVEVAIAAADGDLNVAVEILMSQQQQEDEEMLVPHSDIVEGPQPLVEGPQPMEVAQAADNAGTVENQASDEPQASRFTWTIENFSRLNMKKLYSDVFVVGGYKWRVLIFPKGNNVDYLSMYLDVADSSSLPYGWSRYAQFSLAVVNQMNNKYTIKKDTQHQFNQRESDWGFTSFMPLSELYDPNKGYLVNDTCVVEADVAVRKAVYHMPTTENDNPSGSIPLALQSLFYKLQYNDTSVATKELTKSFGWDTYDSFMQHDVQELNRVLCEKLEDKMKGTVVEGTIQKLFEGHHMNYIECINVDFKSTRKESFYDLQLDVKGCKDVYASFDKYVEVERLEGDNKYHAEEHGLQDAKKGVLFIDFPPVLQLQLKRFEYDFMRIQWLRHLYSSCSCLWYWFMFNINDRYEFPLELDLDRENGKYLSPEADRSVRNLYMLHSVLVHSGGVHGGHYYAFIRPTLSDQWYKFDDERVTKEDVKRALEEQYGGEEELPQTNPGYNNTPFKFTKYSNAYMLVYIRVSDKDKIICDVDEKDIAEHLRIRLKKEQEEKEDKRRYKAQAHLYTIIKVMRISILCKPDLRISCDGLLDLNFRSQVARDEDLREQIGKDIYFDLVDHDKVRNFRIQKQMPFNLFKEEVAKEFGIPVQFQRFWIWAKRQNHTYRPNRPLTPQEEAQTVGALREVSNKAHNAELKLFLEVEWGLDSRPVPPPEKNKEDILLFFKLYDPDKEELRYVGRLFVKSSSKPVEILTKLNEMADLPPDQEIELFEEIKFEPSVMCERLDKRASFRFSQIEDGDIICFQKRPPPESEEKKRFPDVPSFLEYVKNRQIVHFRALERPKEDEFCLELAKNHTYDDVVERVAQRLGLDDSSKIRLTPHNCYSQQPKPNPIKYRSVDHLLDMLVHYNQISDILYYEVLDIPLPELQCLKTLKVAFHHATKDEATILNIRLPKPSTVGDVLNEIKTKVDLSHPNAELRLLEVFYHKIYKIFPVHEKIENINDQYWTLRAEEIAMWELFFLLELAFGSSYMVIDAAYVLIFLSQIPEEEKNLGPNDRLIHVYHFTKETAQNQVQVQNFGEPFFLVIHEGETLAEVKLRIQKKLQVPDEEFSKWKFAFLSLGRPEYLEDSDIVSSRFQNRHTFEKPVKIYN</sequence>
<evidence type="ECO:0000256" key="8">
    <source>
        <dbReference type="ARBA" id="ARBA00022786"/>
    </source>
</evidence>
<protein>
    <recommendedName>
        <fullName evidence="5">ubiquitinyl hydrolase 1</fullName>
        <ecNumber evidence="5">3.4.19.12</ecNumber>
    </recommendedName>
</protein>
<dbReference type="Gene3D" id="1.10.8.10">
    <property type="entry name" value="DNA helicase RuvA subunit, C-terminal domain"/>
    <property type="match status" value="1"/>
</dbReference>
<dbReference type="SMART" id="SM00165">
    <property type="entry name" value="UBA"/>
    <property type="match status" value="1"/>
</dbReference>
<evidence type="ECO:0000256" key="5">
    <source>
        <dbReference type="ARBA" id="ARBA00012759"/>
    </source>
</evidence>
<dbReference type="GO" id="GO:0016020">
    <property type="term" value="C:membrane"/>
    <property type="evidence" value="ECO:0007669"/>
    <property type="project" value="UniProtKB-SubCell"/>
</dbReference>
<dbReference type="FunFam" id="1.20.1540.10:FF:000008">
    <property type="entry name" value="RHOMBOID-like protein 13"/>
    <property type="match status" value="1"/>
</dbReference>
<dbReference type="GO" id="GO:0004843">
    <property type="term" value="F:cysteine-type deubiquitinase activity"/>
    <property type="evidence" value="ECO:0007669"/>
    <property type="project" value="UniProtKB-EC"/>
</dbReference>
<dbReference type="InterPro" id="IPR029346">
    <property type="entry name" value="USP_C"/>
</dbReference>
<feature type="domain" description="MATH" evidence="16">
    <location>
        <begin position="459"/>
        <end position="584"/>
    </location>
</feature>
<keyword evidence="8" id="KW-0833">Ubl conjugation pathway</keyword>
<dbReference type="GO" id="GO:2000280">
    <property type="term" value="P:regulation of root development"/>
    <property type="evidence" value="ECO:0007669"/>
    <property type="project" value="UniProtKB-ARBA"/>
</dbReference>
<dbReference type="InterPro" id="IPR024729">
    <property type="entry name" value="USP7_ICP0-binding_dom"/>
</dbReference>
<dbReference type="GO" id="GO:0005634">
    <property type="term" value="C:nucleus"/>
    <property type="evidence" value="ECO:0007669"/>
    <property type="project" value="UniProtKB-ARBA"/>
</dbReference>
<dbReference type="InterPro" id="IPR001394">
    <property type="entry name" value="Peptidase_C19_UCH"/>
</dbReference>
<dbReference type="FunFam" id="3.10.20.90:FF:000050">
    <property type="entry name" value="Ubiquitin carboxyl-terminal hydrolase 13"/>
    <property type="match status" value="1"/>
</dbReference>
<evidence type="ECO:0000256" key="6">
    <source>
        <dbReference type="ARBA" id="ARBA00022670"/>
    </source>
</evidence>
<dbReference type="GO" id="GO:0004252">
    <property type="term" value="F:serine-type endopeptidase activity"/>
    <property type="evidence" value="ECO:0007669"/>
    <property type="project" value="InterPro"/>
</dbReference>
<dbReference type="InterPro" id="IPR002083">
    <property type="entry name" value="MATH/TRAF_dom"/>
</dbReference>
<dbReference type="InterPro" id="IPR038765">
    <property type="entry name" value="Papain-like_cys_pep_sf"/>
</dbReference>
<dbReference type="Pfam" id="PF00443">
    <property type="entry name" value="UCH"/>
    <property type="match status" value="1"/>
</dbReference>
<evidence type="ECO:0000259" key="16">
    <source>
        <dbReference type="PROSITE" id="PS50144"/>
    </source>
</evidence>
<dbReference type="InterPro" id="IPR009060">
    <property type="entry name" value="UBA-like_sf"/>
</dbReference>
<gene>
    <name evidence="18" type="ORF">Sradi_5479300</name>
</gene>
<dbReference type="InterPro" id="IPR050804">
    <property type="entry name" value="MCC"/>
</dbReference>
<dbReference type="InterPro" id="IPR022764">
    <property type="entry name" value="Peptidase_S54_rhomboid_dom"/>
</dbReference>
<organism evidence="18">
    <name type="scientific">Sesamum radiatum</name>
    <name type="common">Black benniseed</name>
    <dbReference type="NCBI Taxonomy" id="300843"/>
    <lineage>
        <taxon>Eukaryota</taxon>
        <taxon>Viridiplantae</taxon>
        <taxon>Streptophyta</taxon>
        <taxon>Embryophyta</taxon>
        <taxon>Tracheophyta</taxon>
        <taxon>Spermatophyta</taxon>
        <taxon>Magnoliopsida</taxon>
        <taxon>eudicotyledons</taxon>
        <taxon>Gunneridae</taxon>
        <taxon>Pentapetalae</taxon>
        <taxon>asterids</taxon>
        <taxon>lamiids</taxon>
        <taxon>Lamiales</taxon>
        <taxon>Pedaliaceae</taxon>
        <taxon>Sesamum</taxon>
    </lineage>
</organism>
<dbReference type="GO" id="GO:0006508">
    <property type="term" value="P:proteolysis"/>
    <property type="evidence" value="ECO:0007669"/>
    <property type="project" value="UniProtKB-KW"/>
</dbReference>
<dbReference type="PROSITE" id="PS50030">
    <property type="entry name" value="UBA"/>
    <property type="match status" value="1"/>
</dbReference>
<dbReference type="PROSITE" id="PS00973">
    <property type="entry name" value="USP_2"/>
    <property type="match status" value="1"/>
</dbReference>
<evidence type="ECO:0000313" key="18">
    <source>
        <dbReference type="EMBL" id="KAL0316011.1"/>
    </source>
</evidence>
<dbReference type="Pfam" id="PF14533">
    <property type="entry name" value="USP7_C2"/>
    <property type="match status" value="1"/>
</dbReference>
<dbReference type="PROSITE" id="PS50235">
    <property type="entry name" value="USP_3"/>
    <property type="match status" value="1"/>
</dbReference>
<dbReference type="Pfam" id="PF22486">
    <property type="entry name" value="MATH_2"/>
    <property type="match status" value="1"/>
</dbReference>
<dbReference type="FunFam" id="3.10.20.90:FF:000034">
    <property type="entry name" value="Ubiquitin carboxyl-terminal hydrolase 13"/>
    <property type="match status" value="1"/>
</dbReference>
<dbReference type="InterPro" id="IPR015940">
    <property type="entry name" value="UBA"/>
</dbReference>
<evidence type="ECO:0000256" key="7">
    <source>
        <dbReference type="ARBA" id="ARBA00022692"/>
    </source>
</evidence>
<dbReference type="FunFam" id="2.60.210.10:FF:000005">
    <property type="entry name" value="Ubiquitin carboxyl-terminal hydrolase 13"/>
    <property type="match status" value="1"/>
</dbReference>
<dbReference type="Gene3D" id="3.10.20.90">
    <property type="entry name" value="Phosphatidylinositol 3-kinase Catalytic Subunit, Chain A, domain 1"/>
    <property type="match status" value="2"/>
</dbReference>
<dbReference type="PANTHER" id="PTHR46236:SF35">
    <property type="entry name" value="MATH DOMAIN-CONTAINING PROTEIN"/>
    <property type="match status" value="1"/>
</dbReference>
<proteinExistence type="inferred from homology"/>
<comment type="similarity">
    <text evidence="4">Belongs to the peptidase C19 family.</text>
</comment>
<dbReference type="CDD" id="cd14287">
    <property type="entry name" value="UBA_At3g58460_like"/>
    <property type="match status" value="1"/>
</dbReference>
<evidence type="ECO:0000256" key="11">
    <source>
        <dbReference type="ARBA" id="ARBA00022989"/>
    </source>
</evidence>
<dbReference type="InterPro" id="IPR018200">
    <property type="entry name" value="USP_CS"/>
</dbReference>
<keyword evidence="11 14" id="KW-1133">Transmembrane helix</keyword>
<evidence type="ECO:0000256" key="4">
    <source>
        <dbReference type="ARBA" id="ARBA00009085"/>
    </source>
</evidence>
<feature type="transmembrane region" description="Helical" evidence="14">
    <location>
        <begin position="136"/>
        <end position="154"/>
    </location>
</feature>
<comment type="similarity">
    <text evidence="3">Belongs to the peptidase S54 family.</text>
</comment>
<keyword evidence="12" id="KW-0175">Coiled coil</keyword>
<dbReference type="FunFam" id="3.90.70.10:FF:000044">
    <property type="entry name" value="Ubiquitin carboxyl-terminal hydrolase 13"/>
    <property type="match status" value="1"/>
</dbReference>
<dbReference type="InterPro" id="IPR028889">
    <property type="entry name" value="USP"/>
</dbReference>
<keyword evidence="6" id="KW-0645">Protease</keyword>
<dbReference type="Gene3D" id="3.90.70.10">
    <property type="entry name" value="Cysteine proteinases"/>
    <property type="match status" value="1"/>
</dbReference>
<dbReference type="GO" id="GO:0005737">
    <property type="term" value="C:cytoplasm"/>
    <property type="evidence" value="ECO:0007669"/>
    <property type="project" value="UniProtKB-ARBA"/>
</dbReference>
<dbReference type="SUPFAM" id="SSF49599">
    <property type="entry name" value="TRAF domain-like"/>
    <property type="match status" value="1"/>
</dbReference>
<feature type="domain" description="UBA" evidence="15">
    <location>
        <begin position="368"/>
        <end position="408"/>
    </location>
</feature>
<dbReference type="InterPro" id="IPR008974">
    <property type="entry name" value="TRAF-like"/>
</dbReference>
<keyword evidence="10" id="KW-0788">Thiol protease</keyword>
<evidence type="ECO:0000256" key="10">
    <source>
        <dbReference type="ARBA" id="ARBA00022807"/>
    </source>
</evidence>
<dbReference type="SUPFAM" id="SSF54001">
    <property type="entry name" value="Cysteine proteinases"/>
    <property type="match status" value="1"/>
</dbReference>
<dbReference type="InterPro" id="IPR035952">
    <property type="entry name" value="Rhomboid-like_sf"/>
</dbReference>
<evidence type="ECO:0000259" key="15">
    <source>
        <dbReference type="PROSITE" id="PS50030"/>
    </source>
</evidence>
<dbReference type="GO" id="GO:0010078">
    <property type="term" value="P:maintenance of root meristem identity"/>
    <property type="evidence" value="ECO:0007669"/>
    <property type="project" value="UniProtKB-ARBA"/>
</dbReference>
<dbReference type="GO" id="GO:0031647">
    <property type="term" value="P:regulation of protein stability"/>
    <property type="evidence" value="ECO:0007669"/>
    <property type="project" value="UniProtKB-ARBA"/>
</dbReference>
<feature type="domain" description="USP" evidence="17">
    <location>
        <begin position="560"/>
        <end position="902"/>
    </location>
</feature>
<reference evidence="18" key="2">
    <citation type="journal article" date="2024" name="Plant">
        <title>Genomic evolution and insights into agronomic trait innovations of Sesamum species.</title>
        <authorList>
            <person name="Miao H."/>
            <person name="Wang L."/>
            <person name="Qu L."/>
            <person name="Liu H."/>
            <person name="Sun Y."/>
            <person name="Le M."/>
            <person name="Wang Q."/>
            <person name="Wei S."/>
            <person name="Zheng Y."/>
            <person name="Lin W."/>
            <person name="Duan Y."/>
            <person name="Cao H."/>
            <person name="Xiong S."/>
            <person name="Wang X."/>
            <person name="Wei L."/>
            <person name="Li C."/>
            <person name="Ma Q."/>
            <person name="Ju M."/>
            <person name="Zhao R."/>
            <person name="Li G."/>
            <person name="Mu C."/>
            <person name="Tian Q."/>
            <person name="Mei H."/>
            <person name="Zhang T."/>
            <person name="Gao T."/>
            <person name="Zhang H."/>
        </authorList>
    </citation>
    <scope>NUCLEOTIDE SEQUENCE</scope>
    <source>
        <strain evidence="18">G02</strain>
    </source>
</reference>
<dbReference type="SMART" id="SM00061">
    <property type="entry name" value="MATH"/>
    <property type="match status" value="1"/>
</dbReference>
<evidence type="ECO:0000256" key="14">
    <source>
        <dbReference type="SAM" id="Phobius"/>
    </source>
</evidence>
<dbReference type="Pfam" id="PF01694">
    <property type="entry name" value="Rhomboid"/>
    <property type="match status" value="1"/>
</dbReference>
<keyword evidence="7 14" id="KW-0812">Transmembrane</keyword>
<evidence type="ECO:0000256" key="9">
    <source>
        <dbReference type="ARBA" id="ARBA00022801"/>
    </source>
</evidence>
<dbReference type="SUPFAM" id="SSF144091">
    <property type="entry name" value="Rhomboid-like"/>
    <property type="match status" value="1"/>
</dbReference>
<dbReference type="PANTHER" id="PTHR46236">
    <property type="entry name" value="TRAF-LIKE SUPERFAMILY PROTEIN"/>
    <property type="match status" value="1"/>
</dbReference>
<comment type="catalytic activity">
    <reaction evidence="1">
        <text>Thiol-dependent hydrolysis of ester, thioester, amide, peptide and isopeptide bonds formed by the C-terminal Gly of ubiquitin (a 76-residue protein attached to proteins as an intracellular targeting signal).</text>
        <dbReference type="EC" id="3.4.19.12"/>
    </reaction>
</comment>
<evidence type="ECO:0000256" key="1">
    <source>
        <dbReference type="ARBA" id="ARBA00000707"/>
    </source>
</evidence>
<feature type="transmembrane region" description="Helical" evidence="14">
    <location>
        <begin position="21"/>
        <end position="45"/>
    </location>
</feature>
<keyword evidence="13 14" id="KW-0472">Membrane</keyword>
<dbReference type="SUPFAM" id="SSF46934">
    <property type="entry name" value="UBA-like"/>
    <property type="match status" value="1"/>
</dbReference>
<feature type="transmembrane region" description="Helical" evidence="14">
    <location>
        <begin position="65"/>
        <end position="91"/>
    </location>
</feature>
<feature type="transmembrane region" description="Helical" evidence="14">
    <location>
        <begin position="103"/>
        <end position="124"/>
    </location>
</feature>
<accession>A0AAW2LCT1</accession>
<dbReference type="Pfam" id="PF00627">
    <property type="entry name" value="UBA"/>
    <property type="match status" value="1"/>
</dbReference>
<dbReference type="Pfam" id="PF12436">
    <property type="entry name" value="USP7_ICP0_bdg"/>
    <property type="match status" value="1"/>
</dbReference>
<dbReference type="Gene3D" id="1.20.1540.10">
    <property type="entry name" value="Rhomboid-like"/>
    <property type="match status" value="1"/>
</dbReference>
<evidence type="ECO:0000256" key="12">
    <source>
        <dbReference type="ARBA" id="ARBA00023054"/>
    </source>
</evidence>
<dbReference type="CDD" id="cd02659">
    <property type="entry name" value="peptidase_C19C"/>
    <property type="match status" value="1"/>
</dbReference>